<sequence length="123" mass="14497">MDFASRLAEERIQKAIKEGAFDDLEGKGKPLTFEEDQGVPEELRLSYKILKNAGFVPKEVEAQKEIIQLKQLVEACVDPDEEVKLKKKLSEKTLRYNQLMEQRKWSSSSSFRRYRHKLTERFF</sequence>
<dbReference type="PATRIC" id="fig|136160.3.peg.3869"/>
<organism evidence="2">
    <name type="scientific">Halalkalibacterium halodurans</name>
    <name type="common">Bacillus halodurans</name>
    <dbReference type="NCBI Taxonomy" id="86665"/>
    <lineage>
        <taxon>Bacteria</taxon>
        <taxon>Bacillati</taxon>
        <taxon>Bacillota</taxon>
        <taxon>Bacilli</taxon>
        <taxon>Bacillales</taxon>
        <taxon>Bacillaceae</taxon>
        <taxon>Halalkalibacterium (ex Joshi et al. 2022)</taxon>
    </lineage>
</organism>
<accession>A0A0M0KC25</accession>
<dbReference type="Pfam" id="PF09350">
    <property type="entry name" value="DJC28_CD"/>
    <property type="match status" value="1"/>
</dbReference>
<dbReference type="GeneID" id="87596405"/>
<dbReference type="InterPro" id="IPR052573">
    <property type="entry name" value="DnaJ_C_subfamily_28"/>
</dbReference>
<comment type="caution">
    <text evidence="2">The sequence shown here is derived from an EMBL/GenBank/DDBJ whole genome shotgun (WGS) entry which is preliminary data.</text>
</comment>
<dbReference type="InterPro" id="IPR018961">
    <property type="entry name" value="DnaJ_homolog_subfam-C_membr-28"/>
</dbReference>
<dbReference type="PANTHER" id="PTHR39158:SF1">
    <property type="entry name" value="DNAJ HOMOLOG SUBFAMILY C MEMBER 28"/>
    <property type="match status" value="1"/>
</dbReference>
<reference evidence="2" key="1">
    <citation type="submission" date="2015-08" db="EMBL/GenBank/DDBJ databases">
        <title>Complete DNA Sequence of Pseudomonas syringae pv. actinidiae, the Causal Agent of Kiwifruit Canker Disease.</title>
        <authorList>
            <person name="Rikkerink E.H.A."/>
            <person name="Fineran P.C."/>
        </authorList>
    </citation>
    <scope>NUCLEOTIDE SEQUENCE</scope>
    <source>
        <strain evidence="2">DSM 13666</strain>
    </source>
</reference>
<name>A0A0M0KC25_ALKHA</name>
<dbReference type="PANTHER" id="PTHR39158">
    <property type="entry name" value="OS08G0560600 PROTEIN"/>
    <property type="match status" value="1"/>
</dbReference>
<dbReference type="AlphaFoldDB" id="A0A0M0KC25"/>
<dbReference type="RefSeq" id="WP_053432558.1">
    <property type="nucleotide sequence ID" value="NZ_CP040441.1"/>
</dbReference>
<proteinExistence type="predicted"/>
<evidence type="ECO:0000313" key="2">
    <source>
        <dbReference type="EMBL" id="KOO36349.1"/>
    </source>
</evidence>
<protein>
    <submittedName>
        <fullName evidence="2">Molecular chaperone DnaJ</fullName>
    </submittedName>
</protein>
<evidence type="ECO:0000259" key="1">
    <source>
        <dbReference type="Pfam" id="PF09350"/>
    </source>
</evidence>
<feature type="domain" description="DnaJ homologue subfamily C member 28 conserved" evidence="1">
    <location>
        <begin position="7"/>
        <end position="73"/>
    </location>
</feature>
<dbReference type="EMBL" id="LILD01000014">
    <property type="protein sequence ID" value="KOO36349.1"/>
    <property type="molecule type" value="Genomic_DNA"/>
</dbReference>
<gene>
    <name evidence="2" type="ORF">AMD02_19430</name>
</gene>